<dbReference type="Gene3D" id="3.30.1330.120">
    <property type="entry name" value="2-methylcitrate dehydratase PrpD"/>
    <property type="match status" value="1"/>
</dbReference>
<reference evidence="4 6" key="1">
    <citation type="submission" date="2022-01" db="EMBL/GenBank/DDBJ databases">
        <title>Collection of gut derived symbiotic bacterial strains cultured from healthy donors.</title>
        <authorList>
            <person name="Lin H."/>
            <person name="Kohout C."/>
            <person name="Waligurski E."/>
            <person name="Pamer E.G."/>
        </authorList>
    </citation>
    <scope>NUCLEOTIDE SEQUENCE [LARGE SCALE GENOMIC DNA]</scope>
    <source>
        <strain evidence="4 6">DFI.3.7</strain>
    </source>
</reference>
<proteinExistence type="inferred from homology"/>
<dbReference type="PANTHER" id="PTHR16943:SF8">
    <property type="entry name" value="2-METHYLCITRATE DEHYDRATASE"/>
    <property type="match status" value="1"/>
</dbReference>
<dbReference type="Pfam" id="PF03972">
    <property type="entry name" value="MmgE_PrpD_N"/>
    <property type="match status" value="1"/>
</dbReference>
<dbReference type="AlphaFoldDB" id="A0AAW5JM95"/>
<dbReference type="Gene3D" id="1.10.4100.10">
    <property type="entry name" value="2-methylcitrate dehydratase PrpD"/>
    <property type="match status" value="1"/>
</dbReference>
<dbReference type="InterPro" id="IPR036148">
    <property type="entry name" value="MmgE/PrpD_sf"/>
</dbReference>
<evidence type="ECO:0000313" key="6">
    <source>
        <dbReference type="Proteomes" id="UP001200313"/>
    </source>
</evidence>
<comment type="caution">
    <text evidence="5">The sequence shown here is derived from an EMBL/GenBank/DDBJ whole genome shotgun (WGS) entry which is preliminary data.</text>
</comment>
<gene>
    <name evidence="4" type="ORF">L0P79_09025</name>
    <name evidence="5" type="ORF">NE579_12110</name>
</gene>
<dbReference type="Proteomes" id="UP001204562">
    <property type="component" value="Unassembled WGS sequence"/>
</dbReference>
<dbReference type="InterPro" id="IPR005656">
    <property type="entry name" value="MmgE_PrpD"/>
</dbReference>
<feature type="domain" description="MmgE/PrpD C-terminal" evidence="3">
    <location>
        <begin position="274"/>
        <end position="427"/>
    </location>
</feature>
<evidence type="ECO:0000259" key="2">
    <source>
        <dbReference type="Pfam" id="PF03972"/>
    </source>
</evidence>
<organism evidence="5 7">
    <name type="scientific">Intestinimonas massiliensis</name>
    <name type="common">ex Afouda et al. 2020</name>
    <dbReference type="NCBI Taxonomy" id="1673721"/>
    <lineage>
        <taxon>Bacteria</taxon>
        <taxon>Bacillati</taxon>
        <taxon>Bacillota</taxon>
        <taxon>Clostridia</taxon>
        <taxon>Eubacteriales</taxon>
        <taxon>Intestinimonas</taxon>
    </lineage>
</organism>
<reference evidence="5" key="2">
    <citation type="submission" date="2022-06" db="EMBL/GenBank/DDBJ databases">
        <title>Isolation of gut microbiota from human fecal samples.</title>
        <authorList>
            <person name="Pamer E.G."/>
            <person name="Barat B."/>
            <person name="Waligurski E."/>
            <person name="Medina S."/>
            <person name="Paddock L."/>
            <person name="Mostad J."/>
        </authorList>
    </citation>
    <scope>NUCLEOTIDE SEQUENCE</scope>
    <source>
        <strain evidence="5">DFI.9.91</strain>
    </source>
</reference>
<dbReference type="EMBL" id="JAKNJB010000013">
    <property type="protein sequence ID" value="MCG4527219.1"/>
    <property type="molecule type" value="Genomic_DNA"/>
</dbReference>
<comment type="similarity">
    <text evidence="1">Belongs to the PrpD family.</text>
</comment>
<dbReference type="GO" id="GO:0016829">
    <property type="term" value="F:lyase activity"/>
    <property type="evidence" value="ECO:0007669"/>
    <property type="project" value="InterPro"/>
</dbReference>
<protein>
    <submittedName>
        <fullName evidence="5">MmgE/PrpD family protein</fullName>
    </submittedName>
</protein>
<dbReference type="Proteomes" id="UP001200313">
    <property type="component" value="Unassembled WGS sequence"/>
</dbReference>
<dbReference type="PANTHER" id="PTHR16943">
    <property type="entry name" value="2-METHYLCITRATE DEHYDRATASE-RELATED"/>
    <property type="match status" value="1"/>
</dbReference>
<dbReference type="InterPro" id="IPR042188">
    <property type="entry name" value="MmgE/PrpD_sf_2"/>
</dbReference>
<dbReference type="SUPFAM" id="SSF103378">
    <property type="entry name" value="2-methylcitrate dehydratase PrpD"/>
    <property type="match status" value="1"/>
</dbReference>
<dbReference type="RefSeq" id="WP_238073991.1">
    <property type="nucleotide sequence ID" value="NZ_JAKNJB010000013.1"/>
</dbReference>
<dbReference type="EMBL" id="JANFYS010000026">
    <property type="protein sequence ID" value="MCQ4771201.1"/>
    <property type="molecule type" value="Genomic_DNA"/>
</dbReference>
<sequence>MKENRLSQALIRHVRTTGYGDIPAAALAAQKQSLADMLAVMLAATGLDAASAPFAAFAAEEGRGRCTILGREEKTSPMLAALANGALVHALDYEDSHETATVHPNSAALPALMALSQHIGGVSGRSFLTAMALASDICCRLDLGVNEDLLKYGWNMPPIHGSMGAVLGAGKLLDLDEGQLADAVALNLCQATCSGEAANSAGSAVRTVREGFAAQAAVQSALLAGRGVPARFETPFEGKLGYYHMYARDNYTPEKVLEGLGTVFQGQFISFKPWPSCRATHTSIDGVLTLMREHHIKPGEIQSIHITLQEIGRMVTEPRDVKYRPRSAAIAKFSLPFVVGTAAVCGQVGLDSFETERLSDPAVLAMGDKVTCAIRPGWTKEQNKYTDLTIRTVRGEFSLHLEHPLGCVEHPMGEEALRRKFLDCAARAKKPICPERLEQLYGTILHLEELEDMNGLFDLL</sequence>
<evidence type="ECO:0000313" key="4">
    <source>
        <dbReference type="EMBL" id="MCG4527219.1"/>
    </source>
</evidence>
<evidence type="ECO:0000313" key="7">
    <source>
        <dbReference type="Proteomes" id="UP001204562"/>
    </source>
</evidence>
<evidence type="ECO:0000259" key="3">
    <source>
        <dbReference type="Pfam" id="PF19305"/>
    </source>
</evidence>
<evidence type="ECO:0000313" key="5">
    <source>
        <dbReference type="EMBL" id="MCQ4771201.1"/>
    </source>
</evidence>
<dbReference type="InterPro" id="IPR045336">
    <property type="entry name" value="MmgE_PrpD_N"/>
</dbReference>
<accession>A0AAW5JM95</accession>
<name>A0AAW5JM95_9FIRM</name>
<dbReference type="Pfam" id="PF19305">
    <property type="entry name" value="MmgE_PrpD_C"/>
    <property type="match status" value="1"/>
</dbReference>
<keyword evidence="6" id="KW-1185">Reference proteome</keyword>
<dbReference type="InterPro" id="IPR045337">
    <property type="entry name" value="MmgE_PrpD_C"/>
</dbReference>
<dbReference type="InterPro" id="IPR042183">
    <property type="entry name" value="MmgE/PrpD_sf_1"/>
</dbReference>
<feature type="domain" description="MmgE/PrpD N-terminal" evidence="2">
    <location>
        <begin position="9"/>
        <end position="249"/>
    </location>
</feature>
<evidence type="ECO:0000256" key="1">
    <source>
        <dbReference type="ARBA" id="ARBA00006174"/>
    </source>
</evidence>